<dbReference type="PANTHER" id="PTHR22748:SF11">
    <property type="entry name" value="OS07G0184032 PROTEIN"/>
    <property type="match status" value="1"/>
</dbReference>
<dbReference type="GO" id="GO:0006284">
    <property type="term" value="P:base-excision repair"/>
    <property type="evidence" value="ECO:0007669"/>
    <property type="project" value="TreeGrafter"/>
</dbReference>
<evidence type="ECO:0000256" key="6">
    <source>
        <dbReference type="SAM" id="MobiDB-lite"/>
    </source>
</evidence>
<evidence type="ECO:0000256" key="3">
    <source>
        <dbReference type="ARBA" id="ARBA00022723"/>
    </source>
</evidence>
<keyword evidence="9" id="KW-1185">Reference proteome</keyword>
<feature type="compositionally biased region" description="Basic and acidic residues" evidence="6">
    <location>
        <begin position="22"/>
        <end position="37"/>
    </location>
</feature>
<dbReference type="Proteomes" id="UP000245207">
    <property type="component" value="Unassembled WGS sequence"/>
</dbReference>
<reference evidence="8 9" key="1">
    <citation type="journal article" date="2018" name="Mol. Plant">
        <title>The genome of Artemisia annua provides insight into the evolution of Asteraceae family and artemisinin biosynthesis.</title>
        <authorList>
            <person name="Shen Q."/>
            <person name="Zhang L."/>
            <person name="Liao Z."/>
            <person name="Wang S."/>
            <person name="Yan T."/>
            <person name="Shi P."/>
            <person name="Liu M."/>
            <person name="Fu X."/>
            <person name="Pan Q."/>
            <person name="Wang Y."/>
            <person name="Lv Z."/>
            <person name="Lu X."/>
            <person name="Zhang F."/>
            <person name="Jiang W."/>
            <person name="Ma Y."/>
            <person name="Chen M."/>
            <person name="Hao X."/>
            <person name="Li L."/>
            <person name="Tang Y."/>
            <person name="Lv G."/>
            <person name="Zhou Y."/>
            <person name="Sun X."/>
            <person name="Brodelius P.E."/>
            <person name="Rose J.K.C."/>
            <person name="Tang K."/>
        </authorList>
    </citation>
    <scope>NUCLEOTIDE SEQUENCE [LARGE SCALE GENOMIC DNA]</scope>
    <source>
        <strain evidence="9">cv. Huhao1</strain>
        <tissue evidence="8">Leaf</tissue>
    </source>
</reference>
<comment type="similarity">
    <text evidence="2">Belongs to the DNA repair enzymes AP/ExoA family.</text>
</comment>
<dbReference type="OrthoDB" id="498125at2759"/>
<protein>
    <recommendedName>
        <fullName evidence="7">Endonuclease/exonuclease/phosphatase domain-containing protein</fullName>
    </recommendedName>
</protein>
<sequence length="732" mass="83550">MDRAQVIRRGKDINNKTYLDGKYTDETSVRGGKREAHPTSSNSSGDGRLNKKRKENEDDEGDAISNMIENTSGLKEIDFEEANKTNAFNEGVDNGIGTFNKKRGRKSLKKAKKVARMHGVGGSGTNEKGVSEAGADLHVRQDGRNLRNNNGGFNGDFKVAVVLVREKGDGKKETFVFKSTGRADSDSKGCSINMEQVKDIGEIIGVSWAKAEKVNMSEVEIVGREDDKKEDQQGFGEAEKKGWVKSIIREERPDVIGLQETKCGVIDDMVIEDLWGGRGFGFTQLAANGNLGGVLLIWDTRSFTYKDGMGDERFVAVKGEWKARNKKVGLACIYGPHVGRQKASLWDRIRGLMDSSKGAWCIFGDLNVVRGGDERRNSQRSRVEKISVEDALLVEKEFSEGEILEAVRGCGGDRDPALKRFQWKMLFWWKKSSRRRSRVEKISVEDALLVEKEFSEGEILEAVRGCGGDRDPALKRFQWKMLFWWKKSSRRRSRVEKISVEDALLVEKEFSEGEILEAVRGCGGDRDPALKRFQWKMLFWWKKSSRRRSRVEKISVEDALLVEKEFSEGEILEAVRGCGGDRDPALKRFQWKMLFWWKKSSRRRSRVEKISVEDALLVEKEFSEGEILEAVRGCGGDRDPALKRFQWKMLFWWKKSSRRRSRVEKISVEDALLVEKEFSEGEILEAVRGCGGDRDPALKRFQWKMLFWWKKSSRRVKFWRRSEGVGGIEIPR</sequence>
<evidence type="ECO:0000256" key="1">
    <source>
        <dbReference type="ARBA" id="ARBA00001946"/>
    </source>
</evidence>
<dbReference type="Pfam" id="PF03372">
    <property type="entry name" value="Exo_endo_phos"/>
    <property type="match status" value="1"/>
</dbReference>
<evidence type="ECO:0000259" key="7">
    <source>
        <dbReference type="Pfam" id="PF03372"/>
    </source>
</evidence>
<organism evidence="8 9">
    <name type="scientific">Artemisia annua</name>
    <name type="common">Sweet wormwood</name>
    <dbReference type="NCBI Taxonomy" id="35608"/>
    <lineage>
        <taxon>Eukaryota</taxon>
        <taxon>Viridiplantae</taxon>
        <taxon>Streptophyta</taxon>
        <taxon>Embryophyta</taxon>
        <taxon>Tracheophyta</taxon>
        <taxon>Spermatophyta</taxon>
        <taxon>Magnoliopsida</taxon>
        <taxon>eudicotyledons</taxon>
        <taxon>Gunneridae</taxon>
        <taxon>Pentapetalae</taxon>
        <taxon>asterids</taxon>
        <taxon>campanulids</taxon>
        <taxon>Asterales</taxon>
        <taxon>Asteraceae</taxon>
        <taxon>Asteroideae</taxon>
        <taxon>Anthemideae</taxon>
        <taxon>Artemisiinae</taxon>
        <taxon>Artemisia</taxon>
    </lineage>
</organism>
<comment type="cofactor">
    <cofactor evidence="1">
        <name>Mg(2+)</name>
        <dbReference type="ChEBI" id="CHEBI:18420"/>
    </cofactor>
</comment>
<dbReference type="InterPro" id="IPR004808">
    <property type="entry name" value="AP_endonuc_1"/>
</dbReference>
<evidence type="ECO:0000313" key="9">
    <source>
        <dbReference type="Proteomes" id="UP000245207"/>
    </source>
</evidence>
<dbReference type="GO" id="GO:0008311">
    <property type="term" value="F:double-stranded DNA 3'-5' DNA exonuclease activity"/>
    <property type="evidence" value="ECO:0007669"/>
    <property type="project" value="TreeGrafter"/>
</dbReference>
<evidence type="ECO:0000256" key="2">
    <source>
        <dbReference type="ARBA" id="ARBA00007092"/>
    </source>
</evidence>
<evidence type="ECO:0000313" key="8">
    <source>
        <dbReference type="EMBL" id="PWA51451.1"/>
    </source>
</evidence>
<dbReference type="GO" id="GO:0008081">
    <property type="term" value="F:phosphoric diester hydrolase activity"/>
    <property type="evidence" value="ECO:0007669"/>
    <property type="project" value="TreeGrafter"/>
</dbReference>
<dbReference type="InterPro" id="IPR036691">
    <property type="entry name" value="Endo/exonu/phosph_ase_sf"/>
</dbReference>
<accession>A0A2U1LR24</accession>
<dbReference type="GO" id="GO:0003906">
    <property type="term" value="F:DNA-(apurinic or apyrimidinic site) endonuclease activity"/>
    <property type="evidence" value="ECO:0007669"/>
    <property type="project" value="TreeGrafter"/>
</dbReference>
<keyword evidence="3" id="KW-0479">Metal-binding</keyword>
<keyword evidence="5" id="KW-0460">Magnesium</keyword>
<gene>
    <name evidence="8" type="ORF">CTI12_AA427700</name>
</gene>
<feature type="domain" description="Endonuclease/exonuclease/phosphatase" evidence="7">
    <location>
        <begin position="244"/>
        <end position="383"/>
    </location>
</feature>
<evidence type="ECO:0000256" key="4">
    <source>
        <dbReference type="ARBA" id="ARBA00022801"/>
    </source>
</evidence>
<dbReference type="STRING" id="35608.A0A2U1LR24"/>
<dbReference type="Gene3D" id="3.60.10.10">
    <property type="entry name" value="Endonuclease/exonuclease/phosphatase"/>
    <property type="match status" value="1"/>
</dbReference>
<evidence type="ECO:0000256" key="5">
    <source>
        <dbReference type="ARBA" id="ARBA00022842"/>
    </source>
</evidence>
<feature type="compositionally biased region" description="Basic and acidic residues" evidence="6">
    <location>
        <begin position="1"/>
        <end position="14"/>
    </location>
</feature>
<comment type="caution">
    <text evidence="8">The sequence shown here is derived from an EMBL/GenBank/DDBJ whole genome shotgun (WGS) entry which is preliminary data.</text>
</comment>
<feature type="region of interest" description="Disordered" evidence="6">
    <location>
        <begin position="1"/>
        <end position="64"/>
    </location>
</feature>
<dbReference type="SUPFAM" id="SSF56219">
    <property type="entry name" value="DNase I-like"/>
    <property type="match status" value="1"/>
</dbReference>
<dbReference type="EMBL" id="PKPP01008157">
    <property type="protein sequence ID" value="PWA51451.1"/>
    <property type="molecule type" value="Genomic_DNA"/>
</dbReference>
<proteinExistence type="inferred from homology"/>
<dbReference type="AlphaFoldDB" id="A0A2U1LR24"/>
<dbReference type="GO" id="GO:0003677">
    <property type="term" value="F:DNA binding"/>
    <property type="evidence" value="ECO:0007669"/>
    <property type="project" value="InterPro"/>
</dbReference>
<name>A0A2U1LR24_ARTAN</name>
<dbReference type="GO" id="GO:0005634">
    <property type="term" value="C:nucleus"/>
    <property type="evidence" value="ECO:0007669"/>
    <property type="project" value="TreeGrafter"/>
</dbReference>
<dbReference type="PROSITE" id="PS00726">
    <property type="entry name" value="AP_NUCLEASE_F1_1"/>
    <property type="match status" value="1"/>
</dbReference>
<dbReference type="GO" id="GO:0046872">
    <property type="term" value="F:metal ion binding"/>
    <property type="evidence" value="ECO:0007669"/>
    <property type="project" value="UniProtKB-KW"/>
</dbReference>
<keyword evidence="4" id="KW-0378">Hydrolase</keyword>
<dbReference type="InterPro" id="IPR005135">
    <property type="entry name" value="Endo/exonuclease/phosphatase"/>
</dbReference>
<dbReference type="InterPro" id="IPR020847">
    <property type="entry name" value="AP_endonuclease_F1_BS"/>
</dbReference>
<dbReference type="PANTHER" id="PTHR22748">
    <property type="entry name" value="AP ENDONUCLEASE"/>
    <property type="match status" value="1"/>
</dbReference>